<evidence type="ECO:0000313" key="1">
    <source>
        <dbReference type="EMBL" id="KAK9891201.1"/>
    </source>
</evidence>
<proteinExistence type="predicted"/>
<accession>A0AAW1VDL5</accession>
<name>A0AAW1VDL5_9CUCU</name>
<gene>
    <name evidence="1" type="ORF">WA026_013514</name>
</gene>
<organism evidence="1 2">
    <name type="scientific">Henosepilachna vigintioctopunctata</name>
    <dbReference type="NCBI Taxonomy" id="420089"/>
    <lineage>
        <taxon>Eukaryota</taxon>
        <taxon>Metazoa</taxon>
        <taxon>Ecdysozoa</taxon>
        <taxon>Arthropoda</taxon>
        <taxon>Hexapoda</taxon>
        <taxon>Insecta</taxon>
        <taxon>Pterygota</taxon>
        <taxon>Neoptera</taxon>
        <taxon>Endopterygota</taxon>
        <taxon>Coleoptera</taxon>
        <taxon>Polyphaga</taxon>
        <taxon>Cucujiformia</taxon>
        <taxon>Coccinelloidea</taxon>
        <taxon>Coccinellidae</taxon>
        <taxon>Epilachninae</taxon>
        <taxon>Epilachnini</taxon>
        <taxon>Henosepilachna</taxon>
    </lineage>
</organism>
<sequence length="338" mass="37252">MADNDDFFNTFKSFSSNLPSNSGKKFIFKKTSNNVSNSTSSALNFSNKTTGSISKIVTSNTTLKDNSKIQNAGKEISSIHKSELIDKGATKKETDFTSNNVEIKKTLNSSPSLKNLKKDLKSRSFLKNVMKRSTTLDSLDAFDLNSSKVSLKKNQTCVKSNKSNTTLNGFLSLKKNFMDGQSEYSPLVTKDNVGIQSKSSQESLNSNTSNESISSTKKFVFKKRDSANAGSSSIVSSDSSIKNIETNMTAFDKIGDDNQAHMGSPHFDKKETGSIFVENTNVEKLNKQNVSSPKFTFRKKTDKSLEASKLPNLSMAKEHSCTIYENKVSSSKFSFTKM</sequence>
<reference evidence="1 2" key="1">
    <citation type="submission" date="2023-03" db="EMBL/GenBank/DDBJ databases">
        <title>Genome insight into feeding habits of ladybird beetles.</title>
        <authorList>
            <person name="Li H.-S."/>
            <person name="Huang Y.-H."/>
            <person name="Pang H."/>
        </authorList>
    </citation>
    <scope>NUCLEOTIDE SEQUENCE [LARGE SCALE GENOMIC DNA]</scope>
    <source>
        <strain evidence="1">SYSU_2023b</strain>
        <tissue evidence="1">Whole body</tissue>
    </source>
</reference>
<evidence type="ECO:0000313" key="2">
    <source>
        <dbReference type="Proteomes" id="UP001431783"/>
    </source>
</evidence>
<keyword evidence="2" id="KW-1185">Reference proteome</keyword>
<dbReference type="EMBL" id="JARQZJ010000127">
    <property type="protein sequence ID" value="KAK9891201.1"/>
    <property type="molecule type" value="Genomic_DNA"/>
</dbReference>
<comment type="caution">
    <text evidence="1">The sequence shown here is derived from an EMBL/GenBank/DDBJ whole genome shotgun (WGS) entry which is preliminary data.</text>
</comment>
<protein>
    <submittedName>
        <fullName evidence="1">Uncharacterized protein</fullName>
    </submittedName>
</protein>
<dbReference type="Proteomes" id="UP001431783">
    <property type="component" value="Unassembled WGS sequence"/>
</dbReference>
<dbReference type="AlphaFoldDB" id="A0AAW1VDL5"/>